<dbReference type="EMBL" id="NGJK01000016">
    <property type="protein sequence ID" value="RAP03592.1"/>
    <property type="molecule type" value="Genomic_DNA"/>
</dbReference>
<name>A0A328Q026_9EURY</name>
<sequence>MLQIVINNLENGKIESEDLEYILQLDDIESITFLYEKSQDTQRKLNENIKLETNIYYPDIYGVDDNCPTCGYRTPQSHKKYNPEYIKNIIDYNIRDISSYPIEAINCYGRCNSKIEDLILVLKILSRYDLGVNVKLENFDDYYEISNYNINSLIIDYTLTNHNPFIKRNHVNFNKKMSKLSKIIKDNSNIQIVCEFMINNYERHVDLKHTIDNLLKINPDVIEIIGYDPFYDTPEEYNPQYTQDYIKKIISILRIVFPKTKLKIKYATNKNNDIKNYLKLGINIISGVYFNKTNPSIYNVDEIINQI</sequence>
<dbReference type="InterPro" id="IPR058240">
    <property type="entry name" value="rSAM_sf"/>
</dbReference>
<comment type="caution">
    <text evidence="1">The sequence shown here is derived from an EMBL/GenBank/DDBJ whole genome shotgun (WGS) entry which is preliminary data.</text>
</comment>
<evidence type="ECO:0000313" key="1">
    <source>
        <dbReference type="EMBL" id="RAP03592.1"/>
    </source>
</evidence>
<reference evidence="1 2" key="1">
    <citation type="submission" date="2017-05" db="EMBL/GenBank/DDBJ databases">
        <title>Host range expansion of the Methanosphaera genus to humans and monogastric animals involves recent and extensive reduction in genome content.</title>
        <authorList>
            <person name="Hoedt E.C."/>
            <person name="Volmer J.G."/>
            <person name="Parks D.H."/>
            <person name="Rosewarne C.P."/>
            <person name="Denman S.E."/>
            <person name="Mcsweeney C.S."/>
            <person name="O Cuiv P."/>
            <person name="Hugenholtz P."/>
            <person name="Tyson G.W."/>
            <person name="Morrison M."/>
        </authorList>
    </citation>
    <scope>NUCLEOTIDE SEQUENCE [LARGE SCALE GENOMIC DNA]</scope>
    <source>
        <strain evidence="1 2">PA5</strain>
    </source>
</reference>
<dbReference type="SUPFAM" id="SSF102114">
    <property type="entry name" value="Radical SAM enzymes"/>
    <property type="match status" value="1"/>
</dbReference>
<accession>A0A328Q026</accession>
<dbReference type="RefSeq" id="WP_112149339.1">
    <property type="nucleotide sequence ID" value="NZ_CAUHHK010000004.1"/>
</dbReference>
<evidence type="ECO:0000313" key="2">
    <source>
        <dbReference type="Proteomes" id="UP000248557"/>
    </source>
</evidence>
<protein>
    <recommendedName>
        <fullName evidence="3">Elp3/MiaA/NifB-like radical SAM core domain-containing protein</fullName>
    </recommendedName>
</protein>
<dbReference type="AlphaFoldDB" id="A0A328Q026"/>
<evidence type="ECO:0008006" key="3">
    <source>
        <dbReference type="Google" id="ProtNLM"/>
    </source>
</evidence>
<dbReference type="Gene3D" id="3.20.20.70">
    <property type="entry name" value="Aldolase class I"/>
    <property type="match status" value="1"/>
</dbReference>
<dbReference type="Proteomes" id="UP000248557">
    <property type="component" value="Unassembled WGS sequence"/>
</dbReference>
<dbReference type="InterPro" id="IPR013785">
    <property type="entry name" value="Aldolase_TIM"/>
</dbReference>
<gene>
    <name evidence="1" type="ORF">CA615_01615</name>
</gene>
<proteinExistence type="predicted"/>
<organism evidence="1 2">
    <name type="scientific">Methanosphaera stadtmanae</name>
    <dbReference type="NCBI Taxonomy" id="2317"/>
    <lineage>
        <taxon>Archaea</taxon>
        <taxon>Methanobacteriati</taxon>
        <taxon>Methanobacteriota</taxon>
        <taxon>Methanomada group</taxon>
        <taxon>Methanobacteria</taxon>
        <taxon>Methanobacteriales</taxon>
        <taxon>Methanobacteriaceae</taxon>
        <taxon>Methanosphaera</taxon>
    </lineage>
</organism>